<evidence type="ECO:0000313" key="4">
    <source>
        <dbReference type="Proteomes" id="UP000320338"/>
    </source>
</evidence>
<reference evidence="3 4" key="1">
    <citation type="submission" date="2019-06" db="EMBL/GenBank/DDBJ databases">
        <title>Whole genome shotgun sequence of Pseudonocardia hydrocarbonoxydans NBRC 14498.</title>
        <authorList>
            <person name="Hosoyama A."/>
            <person name="Uohara A."/>
            <person name="Ohji S."/>
            <person name="Ichikawa N."/>
        </authorList>
    </citation>
    <scope>NUCLEOTIDE SEQUENCE [LARGE SCALE GENOMIC DNA]</scope>
    <source>
        <strain evidence="3 4">NBRC 14498</strain>
    </source>
</reference>
<feature type="compositionally biased region" description="Pro residues" evidence="1">
    <location>
        <begin position="50"/>
        <end position="82"/>
    </location>
</feature>
<evidence type="ECO:0008006" key="5">
    <source>
        <dbReference type="Google" id="ProtNLM"/>
    </source>
</evidence>
<dbReference type="InterPro" id="IPR019286">
    <property type="entry name" value="DUF2339_TM"/>
</dbReference>
<dbReference type="AlphaFoldDB" id="A0A4Y3WSI5"/>
<dbReference type="Proteomes" id="UP000320338">
    <property type="component" value="Unassembled WGS sequence"/>
</dbReference>
<keyword evidence="2" id="KW-1133">Transmembrane helix</keyword>
<feature type="transmembrane region" description="Helical" evidence="2">
    <location>
        <begin position="370"/>
        <end position="388"/>
    </location>
</feature>
<keyword evidence="2" id="KW-0472">Membrane</keyword>
<comment type="caution">
    <text evidence="3">The sequence shown here is derived from an EMBL/GenBank/DDBJ whole genome shotgun (WGS) entry which is preliminary data.</text>
</comment>
<feature type="transmembrane region" description="Helical" evidence="2">
    <location>
        <begin position="344"/>
        <end position="363"/>
    </location>
</feature>
<accession>A0A4Y3WSI5</accession>
<feature type="transmembrane region" description="Helical" evidence="2">
    <location>
        <begin position="113"/>
        <end position="133"/>
    </location>
</feature>
<feature type="transmembrane region" description="Helical" evidence="2">
    <location>
        <begin position="527"/>
        <end position="548"/>
    </location>
</feature>
<evidence type="ECO:0000256" key="2">
    <source>
        <dbReference type="SAM" id="Phobius"/>
    </source>
</evidence>
<keyword evidence="2" id="KW-0812">Transmembrane</keyword>
<feature type="transmembrane region" description="Helical" evidence="2">
    <location>
        <begin position="585"/>
        <end position="603"/>
    </location>
</feature>
<dbReference type="RefSeq" id="WP_141280303.1">
    <property type="nucleotide sequence ID" value="NZ_BAAARZ010000014.1"/>
</dbReference>
<evidence type="ECO:0000256" key="1">
    <source>
        <dbReference type="SAM" id="MobiDB-lite"/>
    </source>
</evidence>
<feature type="transmembrane region" description="Helical" evidence="2">
    <location>
        <begin position="496"/>
        <end position="521"/>
    </location>
</feature>
<feature type="transmembrane region" description="Helical" evidence="2">
    <location>
        <begin position="199"/>
        <end position="216"/>
    </location>
</feature>
<feature type="transmembrane region" description="Helical" evidence="2">
    <location>
        <begin position="394"/>
        <end position="413"/>
    </location>
</feature>
<dbReference type="EMBL" id="BJNG01000035">
    <property type="protein sequence ID" value="GEC21488.1"/>
    <property type="molecule type" value="Genomic_DNA"/>
</dbReference>
<feature type="transmembrane region" description="Helical" evidence="2">
    <location>
        <begin position="246"/>
        <end position="263"/>
    </location>
</feature>
<gene>
    <name evidence="3" type="ORF">PHY01_37710</name>
</gene>
<name>A0A4Y3WSI5_9PSEU</name>
<dbReference type="PANTHER" id="PTHR38434:SF1">
    <property type="entry name" value="BLL2549 PROTEIN"/>
    <property type="match status" value="1"/>
</dbReference>
<feature type="transmembrane region" description="Helical" evidence="2">
    <location>
        <begin position="420"/>
        <end position="448"/>
    </location>
</feature>
<feature type="transmembrane region" description="Helical" evidence="2">
    <location>
        <begin position="460"/>
        <end position="484"/>
    </location>
</feature>
<feature type="transmembrane region" description="Helical" evidence="2">
    <location>
        <begin position="560"/>
        <end position="579"/>
    </location>
</feature>
<feature type="transmembrane region" description="Helical" evidence="2">
    <location>
        <begin position="270"/>
        <end position="291"/>
    </location>
</feature>
<organism evidence="3 4">
    <name type="scientific">Pseudonocardia hydrocarbonoxydans</name>
    <dbReference type="NCBI Taxonomy" id="76726"/>
    <lineage>
        <taxon>Bacteria</taxon>
        <taxon>Bacillati</taxon>
        <taxon>Actinomycetota</taxon>
        <taxon>Actinomycetes</taxon>
        <taxon>Pseudonocardiales</taxon>
        <taxon>Pseudonocardiaceae</taxon>
        <taxon>Pseudonocardia</taxon>
    </lineage>
</organism>
<proteinExistence type="predicted"/>
<feature type="transmembrane region" description="Helical" evidence="2">
    <location>
        <begin position="322"/>
        <end position="338"/>
    </location>
</feature>
<keyword evidence="4" id="KW-1185">Reference proteome</keyword>
<dbReference type="PANTHER" id="PTHR38434">
    <property type="entry name" value="BLL2549 PROTEIN"/>
    <property type="match status" value="1"/>
</dbReference>
<feature type="transmembrane region" description="Helical" evidence="2">
    <location>
        <begin position="223"/>
        <end position="240"/>
    </location>
</feature>
<feature type="transmembrane region" description="Helical" evidence="2">
    <location>
        <begin position="174"/>
        <end position="193"/>
    </location>
</feature>
<protein>
    <recommendedName>
        <fullName evidence="5">DUF2339 domain-containing protein</fullName>
    </recommendedName>
</protein>
<feature type="transmembrane region" description="Helical" evidence="2">
    <location>
        <begin position="297"/>
        <end position="315"/>
    </location>
</feature>
<dbReference type="OrthoDB" id="3576981at2"/>
<sequence length="610" mass="59629">MSSTADLTAELARLAHRLDRVEARLDSLAAPHPVANADAVTGVLERPPVRHPVPPGPAGPPPWWGAPAGGPPQGQPPGPWNPPGGTGLPPAPPWFGGGPATPPARATAGGARLLAWTGGAMTLLGVVLFLVLAASRGWGSPAARVWSGAVLGAVLVAVAMWMHRTEARRGGATAVAGTGFAALYLVVAAANRLLGVPEALAVALALAVAAGGLALAGRWRSPLLASGIVVGGAVLAPALVEGPLLVALLLALQLAVAVVALRHGPRGAAWSWPALLAAAGPALGASIVAFSTDPLRIPAVLAATLLGLAGAALAVRRLPDGVVAGLVALAPLPALALAPELDGWGGAGVAAAVALLVPALLAVPGAGPRLRAAVLAVAGVGVLEAVLVALDGPVATGTLLAVAMGTAAVAVAVGHRPTLALAAGFGLVGTLLAVAVDAPVTALVAFPADPFVVDGLARTGALVGGAVVSLLVLLTAVVLTVAAGRLGLVRPDSATAGIWVPLGVAGLYGTAGLAVSLALLVSPERTAFTVGHAVVTVSWTVLALVLLARGLRRPALRVTGLVLVAGAVAKLVLFDLVVLDGLAQVAAFLGAGLVLLAAGTRYARMVAEAG</sequence>
<feature type="transmembrane region" description="Helical" evidence="2">
    <location>
        <begin position="145"/>
        <end position="162"/>
    </location>
</feature>
<feature type="region of interest" description="Disordered" evidence="1">
    <location>
        <begin position="46"/>
        <end position="103"/>
    </location>
</feature>
<evidence type="ECO:0000313" key="3">
    <source>
        <dbReference type="EMBL" id="GEC21488.1"/>
    </source>
</evidence>